<accession>A0AC61S7T4</accession>
<dbReference type="Proteomes" id="UP000305401">
    <property type="component" value="Unassembled WGS sequence"/>
</dbReference>
<proteinExistence type="predicted"/>
<evidence type="ECO:0000313" key="2">
    <source>
        <dbReference type="Proteomes" id="UP000305401"/>
    </source>
</evidence>
<comment type="caution">
    <text evidence="1">The sequence shown here is derived from an EMBL/GenBank/DDBJ whole genome shotgun (WGS) entry which is preliminary data.</text>
</comment>
<organism evidence="1 2">
    <name type="scientific">Muribaculum caecicola</name>
    <dbReference type="NCBI Taxonomy" id="3038144"/>
    <lineage>
        <taxon>Bacteria</taxon>
        <taxon>Pseudomonadati</taxon>
        <taxon>Bacteroidota</taxon>
        <taxon>Bacteroidia</taxon>
        <taxon>Bacteroidales</taxon>
        <taxon>Muribaculaceae</taxon>
        <taxon>Muribaculum</taxon>
    </lineage>
</organism>
<keyword evidence="2" id="KW-1185">Reference proteome</keyword>
<sequence length="294" mass="33905">MTALIMTEESTCFNGRQCEKWTEITLLPEWEEEYYLVYTAKKHGKWVMLKTLKPEYAREPAFCDMIEKEFEVRYNLAHPNIVMINDFEDVPGLGRCIITDDVYGDSLRKLIDENRITPQILAKLQHELVDAIDYIQTNHIVHHPIRPETIVFTENIGNLKLIDVGYDQAKNLEPADADTDIQSYGRVLSEVLDHVPAKLPTLRKVAARCCDPNPRHRYSDVQELHLALERRNSNQLYILLIVFLSLMILLLAWLNVRKPKPAGGEVSASVTVQPYASDNEPSYKILQPSFVKWQ</sequence>
<name>A0AC61S7T4_9BACT</name>
<dbReference type="EMBL" id="SSTG01000012">
    <property type="protein sequence ID" value="THG54677.1"/>
    <property type="molecule type" value="Genomic_DNA"/>
</dbReference>
<reference evidence="1" key="1">
    <citation type="submission" date="2019-04" db="EMBL/GenBank/DDBJ databases">
        <title>Microbes associate with the intestines of laboratory mice.</title>
        <authorList>
            <person name="Navarre W."/>
            <person name="Wong E."/>
            <person name="Huang K.C."/>
            <person name="Tropini C."/>
            <person name="Ng K."/>
            <person name="Yu B."/>
        </authorList>
    </citation>
    <scope>NUCLEOTIDE SEQUENCE</scope>
    <source>
        <strain evidence="1">NM86_A22</strain>
    </source>
</reference>
<gene>
    <name evidence="1" type="ORF">E5990_02095</name>
</gene>
<evidence type="ECO:0000313" key="1">
    <source>
        <dbReference type="EMBL" id="THG54677.1"/>
    </source>
</evidence>
<protein>
    <submittedName>
        <fullName evidence="1">Uncharacterized protein</fullName>
    </submittedName>
</protein>